<feature type="non-terminal residue" evidence="2">
    <location>
        <position position="1"/>
    </location>
</feature>
<dbReference type="EMBL" id="EQ980773">
    <property type="protein sequence ID" value="EEF24987.1"/>
    <property type="molecule type" value="Genomic_DNA"/>
</dbReference>
<sequence length="250" mass="26909">RQVHQCAVHHQARAAAAGGPARRDLGIRHVHRRAGPRGRGGQRPDAGRLRARAHHRAAGHGRHGLSCARQRDRTGRPAPARRAAETDAAHPPGHARHDVRVGRRRHGLDHGRLCAAVPVLVQRRHAGRRAPGLSQDRGADDHQPPARQRAHGTGHGVFRRPAALARGGPGLRSGLCGAHGARPQPAAGQRGRFFMERHLRHLLLGGSEGGPVRHPHDAVHGPAHSLPLGDARGRVPVRGGLSRQARRTER</sequence>
<gene>
    <name evidence="2" type="ORF">RCOM_1836180</name>
</gene>
<protein>
    <submittedName>
        <fullName evidence="2">Uncharacterized protein</fullName>
    </submittedName>
</protein>
<name>B9TGM7_RICCO</name>
<feature type="region of interest" description="Disordered" evidence="1">
    <location>
        <begin position="1"/>
        <end position="99"/>
    </location>
</feature>
<keyword evidence="3" id="KW-1185">Reference proteome</keyword>
<feature type="region of interest" description="Disordered" evidence="1">
    <location>
        <begin position="126"/>
        <end position="166"/>
    </location>
</feature>
<feature type="non-terminal residue" evidence="2">
    <location>
        <position position="250"/>
    </location>
</feature>
<dbReference type="InParanoid" id="B9TGM7"/>
<feature type="compositionally biased region" description="Basic residues" evidence="1">
    <location>
        <begin position="49"/>
        <end position="63"/>
    </location>
</feature>
<dbReference type="Proteomes" id="UP000008311">
    <property type="component" value="Unassembled WGS sequence"/>
</dbReference>
<organism evidence="2 3">
    <name type="scientific">Ricinus communis</name>
    <name type="common">Castor bean</name>
    <dbReference type="NCBI Taxonomy" id="3988"/>
    <lineage>
        <taxon>Eukaryota</taxon>
        <taxon>Viridiplantae</taxon>
        <taxon>Streptophyta</taxon>
        <taxon>Embryophyta</taxon>
        <taxon>Tracheophyta</taxon>
        <taxon>Spermatophyta</taxon>
        <taxon>Magnoliopsida</taxon>
        <taxon>eudicotyledons</taxon>
        <taxon>Gunneridae</taxon>
        <taxon>Pentapetalae</taxon>
        <taxon>rosids</taxon>
        <taxon>fabids</taxon>
        <taxon>Malpighiales</taxon>
        <taxon>Euphorbiaceae</taxon>
        <taxon>Acalyphoideae</taxon>
        <taxon>Acalypheae</taxon>
        <taxon>Ricinus</taxon>
    </lineage>
</organism>
<dbReference type="AlphaFoldDB" id="B9TGM7"/>
<evidence type="ECO:0000313" key="2">
    <source>
        <dbReference type="EMBL" id="EEF24987.1"/>
    </source>
</evidence>
<accession>B9TGM7</accession>
<feature type="compositionally biased region" description="Low complexity" evidence="1">
    <location>
        <begin position="1"/>
        <end position="20"/>
    </location>
</feature>
<evidence type="ECO:0000256" key="1">
    <source>
        <dbReference type="SAM" id="MobiDB-lite"/>
    </source>
</evidence>
<feature type="region of interest" description="Disordered" evidence="1">
    <location>
        <begin position="220"/>
        <end position="250"/>
    </location>
</feature>
<reference evidence="3" key="1">
    <citation type="journal article" date="2010" name="Nat. Biotechnol.">
        <title>Draft genome sequence of the oilseed species Ricinus communis.</title>
        <authorList>
            <person name="Chan A.P."/>
            <person name="Crabtree J."/>
            <person name="Zhao Q."/>
            <person name="Lorenzi H."/>
            <person name="Orvis J."/>
            <person name="Puiu D."/>
            <person name="Melake-Berhan A."/>
            <person name="Jones K.M."/>
            <person name="Redman J."/>
            <person name="Chen G."/>
            <person name="Cahoon E.B."/>
            <person name="Gedil M."/>
            <person name="Stanke M."/>
            <person name="Haas B.J."/>
            <person name="Wortman J.R."/>
            <person name="Fraser-Liggett C.M."/>
            <person name="Ravel J."/>
            <person name="Rabinowicz P.D."/>
        </authorList>
    </citation>
    <scope>NUCLEOTIDE SEQUENCE [LARGE SCALE GENOMIC DNA]</scope>
    <source>
        <strain evidence="3">cv. Hale</strain>
    </source>
</reference>
<proteinExistence type="predicted"/>
<evidence type="ECO:0000313" key="3">
    <source>
        <dbReference type="Proteomes" id="UP000008311"/>
    </source>
</evidence>